<dbReference type="GO" id="GO:0005829">
    <property type="term" value="C:cytosol"/>
    <property type="evidence" value="ECO:0007669"/>
    <property type="project" value="TreeGrafter"/>
</dbReference>
<dbReference type="InterPro" id="IPR036388">
    <property type="entry name" value="WH-like_DNA-bd_sf"/>
</dbReference>
<keyword evidence="6" id="KW-0342">GTP-binding</keyword>
<dbReference type="CDD" id="cd03696">
    <property type="entry name" value="SelB_II"/>
    <property type="match status" value="1"/>
</dbReference>
<dbReference type="CDD" id="cd04171">
    <property type="entry name" value="SelB"/>
    <property type="match status" value="1"/>
</dbReference>
<dbReference type="InterPro" id="IPR004161">
    <property type="entry name" value="EFTu-like_2"/>
</dbReference>
<protein>
    <recommendedName>
        <fullName evidence="2">Selenocysteine-specific elongation factor</fullName>
    </recommendedName>
    <alternativeName>
        <fullName evidence="8">SelB translation factor</fullName>
    </alternativeName>
</protein>
<organism evidence="10 11">
    <name type="scientific">Planococcus versutus</name>
    <dbReference type="NCBI Taxonomy" id="1302659"/>
    <lineage>
        <taxon>Bacteria</taxon>
        <taxon>Bacillati</taxon>
        <taxon>Bacillota</taxon>
        <taxon>Bacilli</taxon>
        <taxon>Bacillales</taxon>
        <taxon>Caryophanaceae</taxon>
        <taxon>Planococcus</taxon>
    </lineage>
</organism>
<evidence type="ECO:0000256" key="1">
    <source>
        <dbReference type="ARBA" id="ARBA00004496"/>
    </source>
</evidence>
<keyword evidence="3" id="KW-0963">Cytoplasm</keyword>
<evidence type="ECO:0000256" key="3">
    <source>
        <dbReference type="ARBA" id="ARBA00022490"/>
    </source>
</evidence>
<evidence type="ECO:0000313" key="10">
    <source>
        <dbReference type="EMBL" id="ANU26136.1"/>
    </source>
</evidence>
<dbReference type="InterPro" id="IPR027417">
    <property type="entry name" value="P-loop_NTPase"/>
</dbReference>
<evidence type="ECO:0000313" key="11">
    <source>
        <dbReference type="Proteomes" id="UP000053354"/>
    </source>
</evidence>
<dbReference type="Pfam" id="PF03144">
    <property type="entry name" value="GTP_EFTU_D2"/>
    <property type="match status" value="1"/>
</dbReference>
<keyword evidence="10" id="KW-0251">Elongation factor</keyword>
<dbReference type="KEGG" id="pll:I858_003710"/>
<evidence type="ECO:0000256" key="5">
    <source>
        <dbReference type="ARBA" id="ARBA00022917"/>
    </source>
</evidence>
<dbReference type="InterPro" id="IPR000795">
    <property type="entry name" value="T_Tr_GTP-bd_dom"/>
</dbReference>
<dbReference type="Pfam" id="PF25461">
    <property type="entry name" value="Beta-barrel_SelB"/>
    <property type="match status" value="1"/>
</dbReference>
<dbReference type="OrthoDB" id="9804504at2"/>
<dbReference type="InterPro" id="IPR057335">
    <property type="entry name" value="Beta-barrel_SelB"/>
</dbReference>
<dbReference type="InterPro" id="IPR050055">
    <property type="entry name" value="EF-Tu_GTPase"/>
</dbReference>
<dbReference type="PANTHER" id="PTHR43721">
    <property type="entry name" value="ELONGATION FACTOR TU-RELATED"/>
    <property type="match status" value="1"/>
</dbReference>
<feature type="domain" description="Tr-type G" evidence="9">
    <location>
        <begin position="3"/>
        <end position="175"/>
    </location>
</feature>
<dbReference type="Proteomes" id="UP000053354">
    <property type="component" value="Chromosome"/>
</dbReference>
<evidence type="ECO:0000256" key="7">
    <source>
        <dbReference type="ARBA" id="ARBA00025526"/>
    </source>
</evidence>
<sequence length="634" mass="72345">MEKRYFTIGMAGHIDHGKTSLTKALTNVETDRLKEEKERGISIELGYAPLILKEEVFVSIVDVPGHERFVRQMIAGVAGIDLVVLVVAADEGIMPQTEEHVEILQLLGIERCIVAISKIDRVDDVMLELVIDDIKERLTETVFQYAPFVLLDSLSGTGIEELKQTISSELASTQFRDAFGSFRLPIDQVFSVQGQGTVVRGTVYEGIVQKAEQLIVLPKGISVKARQIQVHHEEQQTARAGQRAAINLSGVERSDIKRGDVLVDSKHFLVTDTIDVALQTIGRSFAALKQRTTIKLHIGTSEVMGKIIFFDRNELTQTTDEVVCQIRLDEKIVVRRGDRFILRRPSPVETIGGGWVIQPNGGKYRFGQETMEMLRYLQQGTPEDLIIDALSKFVLLDNKKLMQYTSLDETVLNETLAEGMKTGVFQTIPRQGVSLTKTLAKIKTVILTRLQEFHEEFSMRIGIDKAELIQSISSTYPKPLLEFSLKLLVDQNEIKPVTQFVSLALFDPHLPKKWRNRMEQIIDQLEKDAFQVEKWQDYFINTPLPKLEIAELTAYLLESKRAYQLREDTLIHQVTFEKAMHQLRDETDAFFDLKKAKDVLNLSRKHMIPFLELLDQLGYTKRQENQRYWMEDKT</sequence>
<comment type="subcellular location">
    <subcellularLocation>
        <location evidence="1">Cytoplasm</location>
    </subcellularLocation>
</comment>
<dbReference type="InterPro" id="IPR005225">
    <property type="entry name" value="Small_GTP-bd"/>
</dbReference>
<name>A0A1B1RYY2_9BACL</name>
<dbReference type="GO" id="GO:0003746">
    <property type="term" value="F:translation elongation factor activity"/>
    <property type="evidence" value="ECO:0007669"/>
    <property type="project" value="UniProtKB-KW"/>
</dbReference>
<dbReference type="PROSITE" id="PS51722">
    <property type="entry name" value="G_TR_2"/>
    <property type="match status" value="1"/>
</dbReference>
<proteinExistence type="predicted"/>
<dbReference type="SUPFAM" id="SSF50465">
    <property type="entry name" value="EF-Tu/eEF-1alpha/eIF2-gamma C-terminal domain"/>
    <property type="match status" value="1"/>
</dbReference>
<evidence type="ECO:0000259" key="9">
    <source>
        <dbReference type="PROSITE" id="PS51722"/>
    </source>
</evidence>
<keyword evidence="4" id="KW-0547">Nucleotide-binding</keyword>
<dbReference type="GO" id="GO:0003924">
    <property type="term" value="F:GTPase activity"/>
    <property type="evidence" value="ECO:0007669"/>
    <property type="project" value="InterPro"/>
</dbReference>
<dbReference type="STRING" id="1302659.I858_003710"/>
<dbReference type="InterPro" id="IPR009001">
    <property type="entry name" value="Transl_elong_EF1A/Init_IF2_C"/>
</dbReference>
<dbReference type="Gene3D" id="1.10.10.2770">
    <property type="match status" value="1"/>
</dbReference>
<dbReference type="InterPro" id="IPR015191">
    <property type="entry name" value="SelB_WHD4"/>
</dbReference>
<dbReference type="InterPro" id="IPR031157">
    <property type="entry name" value="G_TR_CS"/>
</dbReference>
<dbReference type="Pfam" id="PF00009">
    <property type="entry name" value="GTP_EFTU"/>
    <property type="match status" value="1"/>
</dbReference>
<reference evidence="10" key="1">
    <citation type="submission" date="2016-10" db="EMBL/GenBank/DDBJ databases">
        <authorList>
            <person name="See-Too W.S."/>
        </authorList>
    </citation>
    <scope>NUCLEOTIDE SEQUENCE</scope>
    <source>
        <strain evidence="10">L10.15</strain>
    </source>
</reference>
<dbReference type="PRINTS" id="PR00315">
    <property type="entry name" value="ELONGATNFCT"/>
</dbReference>
<evidence type="ECO:0000256" key="4">
    <source>
        <dbReference type="ARBA" id="ARBA00022741"/>
    </source>
</evidence>
<dbReference type="AlphaFoldDB" id="A0A1B1RYY2"/>
<dbReference type="NCBIfam" id="TIGR00475">
    <property type="entry name" value="selB"/>
    <property type="match status" value="1"/>
</dbReference>
<dbReference type="SUPFAM" id="SSF52540">
    <property type="entry name" value="P-loop containing nucleoside triphosphate hydrolases"/>
    <property type="match status" value="1"/>
</dbReference>
<accession>A0A1B1RYY2</accession>
<dbReference type="GO" id="GO:0001514">
    <property type="term" value="P:selenocysteine incorporation"/>
    <property type="evidence" value="ECO:0007669"/>
    <property type="project" value="InterPro"/>
</dbReference>
<keyword evidence="11" id="KW-1185">Reference proteome</keyword>
<gene>
    <name evidence="10" type="ORF">I858_003710</name>
</gene>
<dbReference type="SUPFAM" id="SSF50447">
    <property type="entry name" value="Translation proteins"/>
    <property type="match status" value="1"/>
</dbReference>
<dbReference type="CDD" id="cd15491">
    <property type="entry name" value="selB_III"/>
    <property type="match status" value="1"/>
</dbReference>
<dbReference type="Pfam" id="PF09106">
    <property type="entry name" value="WHD_2nd_SelB"/>
    <property type="match status" value="1"/>
</dbReference>
<dbReference type="SUPFAM" id="SSF46785">
    <property type="entry name" value="Winged helix' DNA-binding domain"/>
    <property type="match status" value="2"/>
</dbReference>
<dbReference type="InterPro" id="IPR036390">
    <property type="entry name" value="WH_DNA-bd_sf"/>
</dbReference>
<comment type="function">
    <text evidence="7">Translation factor necessary for the incorporation of selenocysteine into proteins. It probably replaces EF-Tu for the insertion of selenocysteine directed by the UGA codon. SelB binds GTP and GDP.</text>
</comment>
<keyword evidence="5" id="KW-0648">Protein biosynthesis</keyword>
<dbReference type="Gene3D" id="2.40.30.10">
    <property type="entry name" value="Translation factors"/>
    <property type="match status" value="2"/>
</dbReference>
<dbReference type="InterPro" id="IPR009000">
    <property type="entry name" value="Transl_B-barrel_sf"/>
</dbReference>
<dbReference type="GO" id="GO:0003723">
    <property type="term" value="F:RNA binding"/>
    <property type="evidence" value="ECO:0007669"/>
    <property type="project" value="InterPro"/>
</dbReference>
<dbReference type="PROSITE" id="PS00301">
    <property type="entry name" value="G_TR_1"/>
    <property type="match status" value="1"/>
</dbReference>
<dbReference type="Gene3D" id="1.10.10.10">
    <property type="entry name" value="Winged helix-like DNA-binding domain superfamily/Winged helix DNA-binding domain"/>
    <property type="match status" value="1"/>
</dbReference>
<evidence type="ECO:0000256" key="2">
    <source>
        <dbReference type="ARBA" id="ARBA00015953"/>
    </source>
</evidence>
<dbReference type="EMBL" id="CP016540">
    <property type="protein sequence ID" value="ANU26136.1"/>
    <property type="molecule type" value="Genomic_DNA"/>
</dbReference>
<evidence type="ECO:0000256" key="8">
    <source>
        <dbReference type="ARBA" id="ARBA00031615"/>
    </source>
</evidence>
<dbReference type="InterPro" id="IPR015190">
    <property type="entry name" value="Elong_fac_SelB-wing-hlx_typ-2"/>
</dbReference>
<dbReference type="Pfam" id="PF09107">
    <property type="entry name" value="WHD_3rd_SelB"/>
    <property type="match status" value="1"/>
</dbReference>
<dbReference type="GO" id="GO:0005525">
    <property type="term" value="F:GTP binding"/>
    <property type="evidence" value="ECO:0007669"/>
    <property type="project" value="UniProtKB-KW"/>
</dbReference>
<dbReference type="NCBIfam" id="TIGR00231">
    <property type="entry name" value="small_GTP"/>
    <property type="match status" value="1"/>
</dbReference>
<evidence type="ECO:0000256" key="6">
    <source>
        <dbReference type="ARBA" id="ARBA00023134"/>
    </source>
</evidence>
<dbReference type="Gene3D" id="3.40.50.300">
    <property type="entry name" value="P-loop containing nucleotide triphosphate hydrolases"/>
    <property type="match status" value="1"/>
</dbReference>
<dbReference type="InterPro" id="IPR004535">
    <property type="entry name" value="Transl_elong_SelB"/>
</dbReference>
<dbReference type="PANTHER" id="PTHR43721:SF22">
    <property type="entry name" value="ELONGATION FACTOR TU, MITOCHONDRIAL"/>
    <property type="match status" value="1"/>
</dbReference>
<dbReference type="RefSeq" id="WP_049694216.1">
    <property type="nucleotide sequence ID" value="NZ_CP016540.2"/>
</dbReference>